<organism evidence="1 2">
    <name type="scientific">Solanum commersonii</name>
    <name type="common">Commerson's wild potato</name>
    <name type="synonym">Commerson's nightshade</name>
    <dbReference type="NCBI Taxonomy" id="4109"/>
    <lineage>
        <taxon>Eukaryota</taxon>
        <taxon>Viridiplantae</taxon>
        <taxon>Streptophyta</taxon>
        <taxon>Embryophyta</taxon>
        <taxon>Tracheophyta</taxon>
        <taxon>Spermatophyta</taxon>
        <taxon>Magnoliopsida</taxon>
        <taxon>eudicotyledons</taxon>
        <taxon>Gunneridae</taxon>
        <taxon>Pentapetalae</taxon>
        <taxon>asterids</taxon>
        <taxon>lamiids</taxon>
        <taxon>Solanales</taxon>
        <taxon>Solanaceae</taxon>
        <taxon>Solanoideae</taxon>
        <taxon>Solaneae</taxon>
        <taxon>Solanum</taxon>
    </lineage>
</organism>
<gene>
    <name evidence="1" type="ORF">H5410_055125</name>
</gene>
<accession>A0A9J5WI53</accession>
<proteinExistence type="predicted"/>
<evidence type="ECO:0000313" key="1">
    <source>
        <dbReference type="EMBL" id="KAG5574991.1"/>
    </source>
</evidence>
<dbReference type="OrthoDB" id="1244840at2759"/>
<keyword evidence="2" id="KW-1185">Reference proteome</keyword>
<dbReference type="AlphaFoldDB" id="A0A9J5WI53"/>
<dbReference type="EMBL" id="JACXVP010000011">
    <property type="protein sequence ID" value="KAG5574991.1"/>
    <property type="molecule type" value="Genomic_DNA"/>
</dbReference>
<protein>
    <submittedName>
        <fullName evidence="1">Uncharacterized protein</fullName>
    </submittedName>
</protein>
<reference evidence="1 2" key="1">
    <citation type="submission" date="2020-09" db="EMBL/GenBank/DDBJ databases">
        <title>De no assembly of potato wild relative species, Solanum commersonii.</title>
        <authorList>
            <person name="Cho K."/>
        </authorList>
    </citation>
    <scope>NUCLEOTIDE SEQUENCE [LARGE SCALE GENOMIC DNA]</scope>
    <source>
        <strain evidence="1">LZ3.2</strain>
        <tissue evidence="1">Leaf</tissue>
    </source>
</reference>
<comment type="caution">
    <text evidence="1">The sequence shown here is derived from an EMBL/GenBank/DDBJ whole genome shotgun (WGS) entry which is preliminary data.</text>
</comment>
<sequence length="112" mass="13320">MFNKVHTPPLDSSWYWKKITNQRETREIKIPVEDDTCCLCDKLIEGTYINLFSTCERTVRVKTKLQQWSGTLIPAGAVKHILNRLIRKIWQQFYKELIVALCLDKSYLKWMV</sequence>
<evidence type="ECO:0000313" key="2">
    <source>
        <dbReference type="Proteomes" id="UP000824120"/>
    </source>
</evidence>
<dbReference type="Proteomes" id="UP000824120">
    <property type="component" value="Chromosome 11"/>
</dbReference>
<name>A0A9J5WI53_SOLCO</name>